<dbReference type="Proteomes" id="UP000529946">
    <property type="component" value="Unassembled WGS sequence"/>
</dbReference>
<organism evidence="6 7">
    <name type="scientific">Brevundimonas lenta</name>
    <dbReference type="NCBI Taxonomy" id="424796"/>
    <lineage>
        <taxon>Bacteria</taxon>
        <taxon>Pseudomonadati</taxon>
        <taxon>Pseudomonadota</taxon>
        <taxon>Alphaproteobacteria</taxon>
        <taxon>Caulobacterales</taxon>
        <taxon>Caulobacteraceae</taxon>
        <taxon>Brevundimonas</taxon>
    </lineage>
</organism>
<accession>A0A7W6JGJ2</accession>
<dbReference type="InterPro" id="IPR023352">
    <property type="entry name" value="MAPEG-like_dom_sf"/>
</dbReference>
<dbReference type="PANTHER" id="PTHR35814">
    <property type="match status" value="1"/>
</dbReference>
<evidence type="ECO:0000313" key="6">
    <source>
        <dbReference type="EMBL" id="MBB4083701.1"/>
    </source>
</evidence>
<name>A0A7W6JGJ2_9CAUL</name>
<evidence type="ECO:0000256" key="1">
    <source>
        <dbReference type="ARBA" id="ARBA00004370"/>
    </source>
</evidence>
<dbReference type="EMBL" id="JACIDM010000002">
    <property type="protein sequence ID" value="MBB4083701.1"/>
    <property type="molecule type" value="Genomic_DNA"/>
</dbReference>
<keyword evidence="3 5" id="KW-1133">Transmembrane helix</keyword>
<sequence length="139" mass="14826">MSNVEALTFHTESFQAVALWAGLSLLLLLILSIRISLGRRRLKVSTGDGGHAELTATTRAFGNAVEYVPITLIALVILAIFYSALVIHVIGGAFVLGRILHAWGMGQQKQPALGRMLGMALTHIPLIAAALLLIVASFL</sequence>
<dbReference type="RefSeq" id="WP_183204771.1">
    <property type="nucleotide sequence ID" value="NZ_BAAAER010000007.1"/>
</dbReference>
<evidence type="ECO:0000256" key="5">
    <source>
        <dbReference type="SAM" id="Phobius"/>
    </source>
</evidence>
<dbReference type="Gene3D" id="1.20.120.550">
    <property type="entry name" value="Membrane associated eicosanoid/glutathione metabolism-like domain"/>
    <property type="match status" value="1"/>
</dbReference>
<dbReference type="InterPro" id="IPR001129">
    <property type="entry name" value="Membr-assoc_MAPEG"/>
</dbReference>
<keyword evidence="2 5" id="KW-0812">Transmembrane</keyword>
<proteinExistence type="predicted"/>
<dbReference type="Pfam" id="PF01124">
    <property type="entry name" value="MAPEG"/>
    <property type="match status" value="1"/>
</dbReference>
<dbReference type="PANTHER" id="PTHR35814:SF1">
    <property type="entry name" value="GLUTATHIONE S-TRANSFERASE-RELATED"/>
    <property type="match status" value="1"/>
</dbReference>
<dbReference type="GO" id="GO:0016020">
    <property type="term" value="C:membrane"/>
    <property type="evidence" value="ECO:0007669"/>
    <property type="project" value="UniProtKB-SubCell"/>
</dbReference>
<evidence type="ECO:0000256" key="4">
    <source>
        <dbReference type="ARBA" id="ARBA00023136"/>
    </source>
</evidence>
<evidence type="ECO:0000313" key="7">
    <source>
        <dbReference type="Proteomes" id="UP000529946"/>
    </source>
</evidence>
<protein>
    <recommendedName>
        <fullName evidence="8">Glutathione S-transferase</fullName>
    </recommendedName>
</protein>
<gene>
    <name evidence="6" type="ORF">GGR12_002567</name>
</gene>
<comment type="caution">
    <text evidence="6">The sequence shown here is derived from an EMBL/GenBank/DDBJ whole genome shotgun (WGS) entry which is preliminary data.</text>
</comment>
<dbReference type="AlphaFoldDB" id="A0A7W6JGJ2"/>
<feature type="transmembrane region" description="Helical" evidence="5">
    <location>
        <begin position="67"/>
        <end position="96"/>
    </location>
</feature>
<keyword evidence="4 5" id="KW-0472">Membrane</keyword>
<dbReference type="SUPFAM" id="SSF161084">
    <property type="entry name" value="MAPEG domain-like"/>
    <property type="match status" value="1"/>
</dbReference>
<reference evidence="6 7" key="1">
    <citation type="submission" date="2020-08" db="EMBL/GenBank/DDBJ databases">
        <title>Genomic Encyclopedia of Type Strains, Phase IV (KMG-IV): sequencing the most valuable type-strain genomes for metagenomic binning, comparative biology and taxonomic classification.</title>
        <authorList>
            <person name="Goeker M."/>
        </authorList>
    </citation>
    <scope>NUCLEOTIDE SEQUENCE [LARGE SCALE GENOMIC DNA]</scope>
    <source>
        <strain evidence="6 7">DSM 23960</strain>
    </source>
</reference>
<feature type="transmembrane region" description="Helical" evidence="5">
    <location>
        <begin position="116"/>
        <end position="138"/>
    </location>
</feature>
<comment type="subcellular location">
    <subcellularLocation>
        <location evidence="1">Membrane</location>
    </subcellularLocation>
</comment>
<evidence type="ECO:0000256" key="3">
    <source>
        <dbReference type="ARBA" id="ARBA00022989"/>
    </source>
</evidence>
<keyword evidence="7" id="KW-1185">Reference proteome</keyword>
<feature type="transmembrane region" description="Helical" evidence="5">
    <location>
        <begin position="17"/>
        <end position="37"/>
    </location>
</feature>
<evidence type="ECO:0008006" key="8">
    <source>
        <dbReference type="Google" id="ProtNLM"/>
    </source>
</evidence>
<evidence type="ECO:0000256" key="2">
    <source>
        <dbReference type="ARBA" id="ARBA00022692"/>
    </source>
</evidence>